<dbReference type="GO" id="GO:0005789">
    <property type="term" value="C:endoplasmic reticulum membrane"/>
    <property type="evidence" value="ECO:0007669"/>
    <property type="project" value="UniProtKB-SubCell"/>
</dbReference>
<protein>
    <submittedName>
        <fullName evidence="15">Uncharacterized protein</fullName>
    </submittedName>
</protein>
<dbReference type="PANTHER" id="PTHR24289:SF20">
    <property type="entry name" value="STEROID 17-ALPHA-HYDROXYLASE_17,20 LYASE"/>
    <property type="match status" value="1"/>
</dbReference>
<dbReference type="InterPro" id="IPR002401">
    <property type="entry name" value="Cyt_P450_E_grp-I"/>
</dbReference>
<comment type="similarity">
    <text evidence="4 14">Belongs to the cytochrome P450 family.</text>
</comment>
<comment type="subcellular location">
    <subcellularLocation>
        <location evidence="3">Endoplasmic reticulum membrane</location>
        <topology evidence="3">Peripheral membrane protein</topology>
    </subcellularLocation>
    <subcellularLocation>
        <location evidence="2">Microsome membrane</location>
        <topology evidence="2">Peripheral membrane protein</topology>
    </subcellularLocation>
</comment>
<dbReference type="PRINTS" id="PR00463">
    <property type="entry name" value="EP450I"/>
</dbReference>
<dbReference type="PRINTS" id="PR00385">
    <property type="entry name" value="P450"/>
</dbReference>
<dbReference type="GO" id="GO:0046872">
    <property type="term" value="F:metal ion binding"/>
    <property type="evidence" value="ECO:0007669"/>
    <property type="project" value="UniProtKB-KW"/>
</dbReference>
<keyword evidence="12" id="KW-0472">Membrane</keyword>
<organism evidence="15 16">
    <name type="scientific">Batillaria attramentaria</name>
    <dbReference type="NCBI Taxonomy" id="370345"/>
    <lineage>
        <taxon>Eukaryota</taxon>
        <taxon>Metazoa</taxon>
        <taxon>Spiralia</taxon>
        <taxon>Lophotrochozoa</taxon>
        <taxon>Mollusca</taxon>
        <taxon>Gastropoda</taxon>
        <taxon>Caenogastropoda</taxon>
        <taxon>Sorbeoconcha</taxon>
        <taxon>Cerithioidea</taxon>
        <taxon>Batillariidae</taxon>
        <taxon>Batillaria</taxon>
    </lineage>
</organism>
<evidence type="ECO:0000256" key="13">
    <source>
        <dbReference type="PIRSR" id="PIRSR602401-1"/>
    </source>
</evidence>
<feature type="binding site" description="axial binding residue" evidence="13">
    <location>
        <position position="465"/>
    </location>
    <ligand>
        <name>heme</name>
        <dbReference type="ChEBI" id="CHEBI:30413"/>
    </ligand>
    <ligandPart>
        <name>Fe</name>
        <dbReference type="ChEBI" id="CHEBI:18248"/>
    </ligandPart>
</feature>
<evidence type="ECO:0000256" key="10">
    <source>
        <dbReference type="ARBA" id="ARBA00023004"/>
    </source>
</evidence>
<reference evidence="15 16" key="1">
    <citation type="journal article" date="2023" name="Sci. Data">
        <title>Genome assembly of the Korean intertidal mud-creeper Batillaria attramentaria.</title>
        <authorList>
            <person name="Patra A.K."/>
            <person name="Ho P.T."/>
            <person name="Jun S."/>
            <person name="Lee S.J."/>
            <person name="Kim Y."/>
            <person name="Won Y.J."/>
        </authorList>
    </citation>
    <scope>NUCLEOTIDE SEQUENCE [LARGE SCALE GENOMIC DNA]</scope>
    <source>
        <strain evidence="15">Wonlab-2016</strain>
    </source>
</reference>
<accession>A0ABD0K0T5</accession>
<keyword evidence="11 14" id="KW-0503">Monooxygenase</keyword>
<dbReference type="PROSITE" id="PS00086">
    <property type="entry name" value="CYTOCHROME_P450"/>
    <property type="match status" value="1"/>
</dbReference>
<dbReference type="PANTHER" id="PTHR24289">
    <property type="entry name" value="STEROID 17-ALPHA-HYDROXYLASE/17,20 LYASE"/>
    <property type="match status" value="1"/>
</dbReference>
<dbReference type="FunFam" id="1.10.630.10:FF:000238">
    <property type="entry name" value="Cytochrome P450 2A6"/>
    <property type="match status" value="1"/>
</dbReference>
<comment type="cofactor">
    <cofactor evidence="1 13">
        <name>heme</name>
        <dbReference type="ChEBI" id="CHEBI:30413"/>
    </cofactor>
</comment>
<keyword evidence="10 13" id="KW-0408">Iron</keyword>
<evidence type="ECO:0000256" key="4">
    <source>
        <dbReference type="ARBA" id="ARBA00010617"/>
    </source>
</evidence>
<keyword evidence="9 14" id="KW-0560">Oxidoreductase</keyword>
<keyword evidence="5 13" id="KW-0349">Heme</keyword>
<evidence type="ECO:0000256" key="7">
    <source>
        <dbReference type="ARBA" id="ARBA00022824"/>
    </source>
</evidence>
<sequence>MSEILSTVKDACHQALDTVRDLSRRAPGTITTQALCIGAAVGIVSYLLLKKRYRLPPGPFALPLIGNLIAMSNSEEPYYITLSRLTEKYGPVITVYLGPVPCVTLNRVDVVMEALVKKGGDFSGRPYLYSMEVMTEGFKDIIFANDSTAWKLHRKIAVQALRHYMSGAHLEEVVQEVVTKAVEKMLAEPGAFNPHSLNMMLMFVMLDMFCFGGSKDFDEPKLVAQRDFFDKFTTDVGNGFLEDIFPPLRYFPTKKFRSFSDGLDEFLGYIYERIDEHRKHFSPSNIRDITDSILLAQKQAEQEEGSGAMQFFTNTHVGQTVLDLFAGGIDTSRMTLDWGIYYIASFPEVQKRMQAEIDTVTGDRLPGLADRPRLQYTEATLYEIMRMGTVVPMGLPHKTAVDTTIGGYEIPKDMMVLINHWALLHDPEKWDRPSEFRPERFLDAQGKLISRPESWLPFSAGRRSCLGENVAKPELLLIFACIVKRLQLSLAPGSKYDYKPGISSFILHLPKPYEIIVTERSAGKV</sequence>
<evidence type="ECO:0000256" key="12">
    <source>
        <dbReference type="ARBA" id="ARBA00023136"/>
    </source>
</evidence>
<evidence type="ECO:0000256" key="14">
    <source>
        <dbReference type="RuleBase" id="RU000461"/>
    </source>
</evidence>
<dbReference type="AlphaFoldDB" id="A0ABD0K0T5"/>
<dbReference type="Gene3D" id="1.10.630.10">
    <property type="entry name" value="Cytochrome P450"/>
    <property type="match status" value="1"/>
</dbReference>
<evidence type="ECO:0000256" key="6">
    <source>
        <dbReference type="ARBA" id="ARBA00022723"/>
    </source>
</evidence>
<evidence type="ECO:0000313" key="15">
    <source>
        <dbReference type="EMBL" id="KAK7480563.1"/>
    </source>
</evidence>
<keyword evidence="8" id="KW-0492">Microsome</keyword>
<keyword evidence="16" id="KW-1185">Reference proteome</keyword>
<dbReference type="InterPro" id="IPR001128">
    <property type="entry name" value="Cyt_P450"/>
</dbReference>
<dbReference type="Proteomes" id="UP001519460">
    <property type="component" value="Unassembled WGS sequence"/>
</dbReference>
<dbReference type="Pfam" id="PF00067">
    <property type="entry name" value="p450"/>
    <property type="match status" value="1"/>
</dbReference>
<dbReference type="EMBL" id="JACVVK020000278">
    <property type="protein sequence ID" value="KAK7480563.1"/>
    <property type="molecule type" value="Genomic_DNA"/>
</dbReference>
<name>A0ABD0K0T5_9CAEN</name>
<evidence type="ECO:0000256" key="9">
    <source>
        <dbReference type="ARBA" id="ARBA00023002"/>
    </source>
</evidence>
<gene>
    <name evidence="15" type="ORF">BaRGS_00028139</name>
</gene>
<comment type="caution">
    <text evidence="15">The sequence shown here is derived from an EMBL/GenBank/DDBJ whole genome shotgun (WGS) entry which is preliminary data.</text>
</comment>
<evidence type="ECO:0000256" key="2">
    <source>
        <dbReference type="ARBA" id="ARBA00004174"/>
    </source>
</evidence>
<evidence type="ECO:0000256" key="11">
    <source>
        <dbReference type="ARBA" id="ARBA00023033"/>
    </source>
</evidence>
<proteinExistence type="inferred from homology"/>
<dbReference type="InterPro" id="IPR017972">
    <property type="entry name" value="Cyt_P450_CS"/>
</dbReference>
<evidence type="ECO:0000256" key="5">
    <source>
        <dbReference type="ARBA" id="ARBA00022617"/>
    </source>
</evidence>
<evidence type="ECO:0000256" key="3">
    <source>
        <dbReference type="ARBA" id="ARBA00004406"/>
    </source>
</evidence>
<dbReference type="InterPro" id="IPR036396">
    <property type="entry name" value="Cyt_P450_sf"/>
</dbReference>
<evidence type="ECO:0000256" key="8">
    <source>
        <dbReference type="ARBA" id="ARBA00022848"/>
    </source>
</evidence>
<evidence type="ECO:0000256" key="1">
    <source>
        <dbReference type="ARBA" id="ARBA00001971"/>
    </source>
</evidence>
<dbReference type="GO" id="GO:0004497">
    <property type="term" value="F:monooxygenase activity"/>
    <property type="evidence" value="ECO:0007669"/>
    <property type="project" value="UniProtKB-KW"/>
</dbReference>
<evidence type="ECO:0000313" key="16">
    <source>
        <dbReference type="Proteomes" id="UP001519460"/>
    </source>
</evidence>
<dbReference type="SUPFAM" id="SSF48264">
    <property type="entry name" value="Cytochrome P450"/>
    <property type="match status" value="1"/>
</dbReference>
<keyword evidence="6 13" id="KW-0479">Metal-binding</keyword>
<keyword evidence="7" id="KW-0256">Endoplasmic reticulum</keyword>